<feature type="non-terminal residue" evidence="1">
    <location>
        <position position="226"/>
    </location>
</feature>
<accession>A0A7J9AME4</accession>
<dbReference type="AlphaFoldDB" id="A0A7J9AME4"/>
<keyword evidence="2" id="KW-1185">Reference proteome</keyword>
<protein>
    <recommendedName>
        <fullName evidence="3">RNase H type-1 domain-containing protein</fullName>
    </recommendedName>
</protein>
<proteinExistence type="predicted"/>
<comment type="caution">
    <text evidence="1">The sequence shown here is derived from an EMBL/GenBank/DDBJ whole genome shotgun (WGS) entry which is preliminary data.</text>
</comment>
<feature type="non-terminal residue" evidence="1">
    <location>
        <position position="1"/>
    </location>
</feature>
<dbReference type="Proteomes" id="UP000593574">
    <property type="component" value="Unassembled WGS sequence"/>
</dbReference>
<dbReference type="EMBL" id="JABEZV010000011">
    <property type="protein sequence ID" value="MBA0725266.1"/>
    <property type="molecule type" value="Genomic_DNA"/>
</dbReference>
<evidence type="ECO:0000313" key="2">
    <source>
        <dbReference type="Proteomes" id="UP000593574"/>
    </source>
</evidence>
<organism evidence="1 2">
    <name type="scientific">Gossypium laxum</name>
    <dbReference type="NCBI Taxonomy" id="34288"/>
    <lineage>
        <taxon>Eukaryota</taxon>
        <taxon>Viridiplantae</taxon>
        <taxon>Streptophyta</taxon>
        <taxon>Embryophyta</taxon>
        <taxon>Tracheophyta</taxon>
        <taxon>Spermatophyta</taxon>
        <taxon>Magnoliopsida</taxon>
        <taxon>eudicotyledons</taxon>
        <taxon>Gunneridae</taxon>
        <taxon>Pentapetalae</taxon>
        <taxon>rosids</taxon>
        <taxon>malvids</taxon>
        <taxon>Malvales</taxon>
        <taxon>Malvaceae</taxon>
        <taxon>Malvoideae</taxon>
        <taxon>Gossypium</taxon>
    </lineage>
</organism>
<evidence type="ECO:0000313" key="1">
    <source>
        <dbReference type="EMBL" id="MBA0725266.1"/>
    </source>
</evidence>
<evidence type="ECO:0008006" key="3">
    <source>
        <dbReference type="Google" id="ProtNLM"/>
    </source>
</evidence>
<sequence>ADLKHALVLKEILDRFCNFSRYRVNARKTIIFFSRGVNNDPSAKLTSLLGFQKVHNLGTYLGMSLFHNRVTYSTLRFVVEKRKEDAQSYGKPLLRYGLYYAKTYVDLLHVLRDYLAAREVWLSIVPTNLQRGDVQAKWGIILGYNHYLGIYSVFDAELWEILDGLTLIRRRGYNIVFIHTNSLEVVKALQDIYLVELSLALMALERSTDVQVFDDILEELVVVLRA</sequence>
<name>A0A7J9AME4_9ROSI</name>
<reference evidence="1 2" key="1">
    <citation type="journal article" date="2019" name="Genome Biol. Evol.">
        <title>Insights into the evolution of the New World diploid cottons (Gossypium, subgenus Houzingenia) based on genome sequencing.</title>
        <authorList>
            <person name="Grover C.E."/>
            <person name="Arick M.A. 2nd"/>
            <person name="Thrash A."/>
            <person name="Conover J.L."/>
            <person name="Sanders W.S."/>
            <person name="Peterson D.G."/>
            <person name="Frelichowski J.E."/>
            <person name="Scheffler J.A."/>
            <person name="Scheffler B.E."/>
            <person name="Wendel J.F."/>
        </authorList>
    </citation>
    <scope>NUCLEOTIDE SEQUENCE [LARGE SCALE GENOMIC DNA]</scope>
    <source>
        <strain evidence="1">4</strain>
        <tissue evidence="1">Leaf</tissue>
    </source>
</reference>
<gene>
    <name evidence="1" type="ORF">Golax_021863</name>
</gene>